<reference evidence="1" key="3">
    <citation type="journal article" date="2017" name="Nature">
        <title>Genome sequence of the progenitor of the wheat D genome Aegilops tauschii.</title>
        <authorList>
            <person name="Luo M.C."/>
            <person name="Gu Y.Q."/>
            <person name="Puiu D."/>
            <person name="Wang H."/>
            <person name="Twardziok S.O."/>
            <person name="Deal K.R."/>
            <person name="Huo N."/>
            <person name="Zhu T."/>
            <person name="Wang L."/>
            <person name="Wang Y."/>
            <person name="McGuire P.E."/>
            <person name="Liu S."/>
            <person name="Long H."/>
            <person name="Ramasamy R.K."/>
            <person name="Rodriguez J.C."/>
            <person name="Van S.L."/>
            <person name="Yuan L."/>
            <person name="Wang Z."/>
            <person name="Xia Z."/>
            <person name="Xiao L."/>
            <person name="Anderson O.D."/>
            <person name="Ouyang S."/>
            <person name="Liang Y."/>
            <person name="Zimin A.V."/>
            <person name="Pertea G."/>
            <person name="Qi P."/>
            <person name="Bennetzen J.L."/>
            <person name="Dai X."/>
            <person name="Dawson M.W."/>
            <person name="Muller H.G."/>
            <person name="Kugler K."/>
            <person name="Rivarola-Duarte L."/>
            <person name="Spannagl M."/>
            <person name="Mayer K.F.X."/>
            <person name="Lu F.H."/>
            <person name="Bevan M.W."/>
            <person name="Leroy P."/>
            <person name="Li P."/>
            <person name="You F.M."/>
            <person name="Sun Q."/>
            <person name="Liu Z."/>
            <person name="Lyons E."/>
            <person name="Wicker T."/>
            <person name="Salzberg S.L."/>
            <person name="Devos K.M."/>
            <person name="Dvorak J."/>
        </authorList>
    </citation>
    <scope>NUCLEOTIDE SEQUENCE [LARGE SCALE GENOMIC DNA]</scope>
    <source>
        <strain evidence="1">cv. AL8/78</strain>
    </source>
</reference>
<dbReference type="EnsemblPlants" id="AET6Gv20921600.9">
    <property type="protein sequence ID" value="AET6Gv20921600.9"/>
    <property type="gene ID" value="AET6Gv20921600"/>
</dbReference>
<name>A0A453PZG3_AEGTS</name>
<reference evidence="1" key="4">
    <citation type="submission" date="2019-03" db="UniProtKB">
        <authorList>
            <consortium name="EnsemblPlants"/>
        </authorList>
    </citation>
    <scope>IDENTIFICATION</scope>
</reference>
<sequence length="60" mass="6365">APACLLSSPLLSSSIIYSSSSQPGSLSVSSCASSIHPLLPRFSLQTQLEKEREGRGFELN</sequence>
<dbReference type="Proteomes" id="UP000015105">
    <property type="component" value="Chromosome 6D"/>
</dbReference>
<reference evidence="2" key="1">
    <citation type="journal article" date="2014" name="Science">
        <title>Ancient hybridizations among the ancestral genomes of bread wheat.</title>
        <authorList>
            <consortium name="International Wheat Genome Sequencing Consortium,"/>
            <person name="Marcussen T."/>
            <person name="Sandve S.R."/>
            <person name="Heier L."/>
            <person name="Spannagl M."/>
            <person name="Pfeifer M."/>
            <person name="Jakobsen K.S."/>
            <person name="Wulff B.B."/>
            <person name="Steuernagel B."/>
            <person name="Mayer K.F."/>
            <person name="Olsen O.A."/>
        </authorList>
    </citation>
    <scope>NUCLEOTIDE SEQUENCE [LARGE SCALE GENOMIC DNA]</scope>
    <source>
        <strain evidence="2">cv. AL8/78</strain>
    </source>
</reference>
<proteinExistence type="predicted"/>
<dbReference type="AlphaFoldDB" id="A0A453PZG3"/>
<evidence type="ECO:0000313" key="2">
    <source>
        <dbReference type="Proteomes" id="UP000015105"/>
    </source>
</evidence>
<reference evidence="1" key="5">
    <citation type="journal article" date="2021" name="G3 (Bethesda)">
        <title>Aegilops tauschii genome assembly Aet v5.0 features greater sequence contiguity and improved annotation.</title>
        <authorList>
            <person name="Wang L."/>
            <person name="Zhu T."/>
            <person name="Rodriguez J.C."/>
            <person name="Deal K.R."/>
            <person name="Dubcovsky J."/>
            <person name="McGuire P.E."/>
            <person name="Lux T."/>
            <person name="Spannagl M."/>
            <person name="Mayer K.F.X."/>
            <person name="Baldrich P."/>
            <person name="Meyers B.C."/>
            <person name="Huo N."/>
            <person name="Gu Y.Q."/>
            <person name="Zhou H."/>
            <person name="Devos K.M."/>
            <person name="Bennetzen J.L."/>
            <person name="Unver T."/>
            <person name="Budak H."/>
            <person name="Gulick P.J."/>
            <person name="Galiba G."/>
            <person name="Kalapos B."/>
            <person name="Nelson D.R."/>
            <person name="Li P."/>
            <person name="You F.M."/>
            <person name="Luo M.C."/>
            <person name="Dvorak J."/>
        </authorList>
    </citation>
    <scope>NUCLEOTIDE SEQUENCE [LARGE SCALE GENOMIC DNA]</scope>
    <source>
        <strain evidence="1">cv. AL8/78</strain>
    </source>
</reference>
<dbReference type="Gramene" id="AET6Gv20921600.9">
    <property type="protein sequence ID" value="AET6Gv20921600.9"/>
    <property type="gene ID" value="AET6Gv20921600"/>
</dbReference>
<reference evidence="2" key="2">
    <citation type="journal article" date="2017" name="Nat. Plants">
        <title>The Aegilops tauschii genome reveals multiple impacts of transposons.</title>
        <authorList>
            <person name="Zhao G."/>
            <person name="Zou C."/>
            <person name="Li K."/>
            <person name="Wang K."/>
            <person name="Li T."/>
            <person name="Gao L."/>
            <person name="Zhang X."/>
            <person name="Wang H."/>
            <person name="Yang Z."/>
            <person name="Liu X."/>
            <person name="Jiang W."/>
            <person name="Mao L."/>
            <person name="Kong X."/>
            <person name="Jiao Y."/>
            <person name="Jia J."/>
        </authorList>
    </citation>
    <scope>NUCLEOTIDE SEQUENCE [LARGE SCALE GENOMIC DNA]</scope>
    <source>
        <strain evidence="2">cv. AL8/78</strain>
    </source>
</reference>
<keyword evidence="2" id="KW-1185">Reference proteome</keyword>
<protein>
    <submittedName>
        <fullName evidence="1">Uncharacterized protein</fullName>
    </submittedName>
</protein>
<evidence type="ECO:0000313" key="1">
    <source>
        <dbReference type="EnsemblPlants" id="AET6Gv20921600.9"/>
    </source>
</evidence>
<organism evidence="1 2">
    <name type="scientific">Aegilops tauschii subsp. strangulata</name>
    <name type="common">Goatgrass</name>
    <dbReference type="NCBI Taxonomy" id="200361"/>
    <lineage>
        <taxon>Eukaryota</taxon>
        <taxon>Viridiplantae</taxon>
        <taxon>Streptophyta</taxon>
        <taxon>Embryophyta</taxon>
        <taxon>Tracheophyta</taxon>
        <taxon>Spermatophyta</taxon>
        <taxon>Magnoliopsida</taxon>
        <taxon>Liliopsida</taxon>
        <taxon>Poales</taxon>
        <taxon>Poaceae</taxon>
        <taxon>BOP clade</taxon>
        <taxon>Pooideae</taxon>
        <taxon>Triticodae</taxon>
        <taxon>Triticeae</taxon>
        <taxon>Triticinae</taxon>
        <taxon>Aegilops</taxon>
    </lineage>
</organism>
<accession>A0A453PZG3</accession>